<accession>A0A3E0D9Z3</accession>
<feature type="domain" description="Transposase IS66 C-terminal" evidence="1">
    <location>
        <begin position="1"/>
        <end position="39"/>
    </location>
</feature>
<name>A0A3E0D9Z3_9GAMM</name>
<gene>
    <name evidence="2" type="ORF">DFP81_12312</name>
</gene>
<dbReference type="Pfam" id="PF13817">
    <property type="entry name" value="DDE_Tnp_IS66_C"/>
    <property type="match status" value="1"/>
</dbReference>
<comment type="caution">
    <text evidence="2">The sequence shown here is derived from an EMBL/GenBank/DDBJ whole genome shotgun (WGS) entry which is preliminary data.</text>
</comment>
<evidence type="ECO:0000313" key="3">
    <source>
        <dbReference type="Proteomes" id="UP000256542"/>
    </source>
</evidence>
<dbReference type="AlphaFoldDB" id="A0A3E0D9Z3"/>
<organism evidence="2 3">
    <name type="scientific">Marinomonas pollencensis</name>
    <dbReference type="NCBI Taxonomy" id="491954"/>
    <lineage>
        <taxon>Bacteria</taxon>
        <taxon>Pseudomonadati</taxon>
        <taxon>Pseudomonadota</taxon>
        <taxon>Gammaproteobacteria</taxon>
        <taxon>Oceanospirillales</taxon>
        <taxon>Oceanospirillaceae</taxon>
        <taxon>Marinomonas</taxon>
    </lineage>
</organism>
<dbReference type="InterPro" id="IPR039552">
    <property type="entry name" value="IS66_C"/>
</dbReference>
<reference evidence="2 3" key="1">
    <citation type="submission" date="2018-08" db="EMBL/GenBank/DDBJ databases">
        <title>Genomic Encyclopedia of Type Strains, Phase III (KMG-III): the genomes of soil and plant-associated and newly described type strains.</title>
        <authorList>
            <person name="Whitman W."/>
        </authorList>
    </citation>
    <scope>NUCLEOTIDE SEQUENCE [LARGE SCALE GENOMIC DNA]</scope>
    <source>
        <strain evidence="2 3">CECT 7375</strain>
    </source>
</reference>
<evidence type="ECO:0000259" key="1">
    <source>
        <dbReference type="Pfam" id="PF13817"/>
    </source>
</evidence>
<dbReference type="RefSeq" id="WP_147299451.1">
    <property type="nucleotide sequence ID" value="NZ_QUNG01000008.1"/>
</dbReference>
<dbReference type="OrthoDB" id="9800877at2"/>
<evidence type="ECO:0000313" key="2">
    <source>
        <dbReference type="EMBL" id="REG78358.1"/>
    </source>
</evidence>
<protein>
    <submittedName>
        <fullName evidence="2">Transposase IS66-like protein</fullName>
    </submittedName>
</protein>
<dbReference type="Proteomes" id="UP000256542">
    <property type="component" value="Unassembled WGS sequence"/>
</dbReference>
<feature type="non-terminal residue" evidence="2">
    <location>
        <position position="1"/>
    </location>
</feature>
<sequence>SIIETAKANGLIPYDYLVKLFEELPKRQANDSLDNLLPWNVQRL</sequence>
<dbReference type="EMBL" id="QUNG01000023">
    <property type="protein sequence ID" value="REG78358.1"/>
    <property type="molecule type" value="Genomic_DNA"/>
</dbReference>
<proteinExistence type="predicted"/>
<keyword evidence="3" id="KW-1185">Reference proteome</keyword>